<dbReference type="WBParaSite" id="ACRNAN_scaffold4199.g27225.t1">
    <property type="protein sequence ID" value="ACRNAN_scaffold4199.g27225.t1"/>
    <property type="gene ID" value="ACRNAN_scaffold4199.g27225"/>
</dbReference>
<keyword evidence="2" id="KW-0813">Transport</keyword>
<evidence type="ECO:0000256" key="4">
    <source>
        <dbReference type="ARBA" id="ARBA00022989"/>
    </source>
</evidence>
<dbReference type="Proteomes" id="UP000887540">
    <property type="component" value="Unplaced"/>
</dbReference>
<dbReference type="GO" id="GO:0008324">
    <property type="term" value="F:monoatomic cation transmembrane transporter activity"/>
    <property type="evidence" value="ECO:0007669"/>
    <property type="project" value="InterPro"/>
</dbReference>
<evidence type="ECO:0000256" key="3">
    <source>
        <dbReference type="ARBA" id="ARBA00022692"/>
    </source>
</evidence>
<evidence type="ECO:0000256" key="6">
    <source>
        <dbReference type="SAM" id="Phobius"/>
    </source>
</evidence>
<sequence>MIVTLPCESLQKRQSKRLVLRYYKDQEYLQECHAEDEQTLKKDHAEHMEQIGVEDRRNQKIDTYLANASIFSNILILLAKLVAAYFSHSLSVISTVVDSVMDLLSGVVIWFTIKAIAKTNKYDYPIGRARLEPLAVLIVAIVMIFASLLVIYQSIMSIAERTLDPIVDVETIAILTTGAGIKAVLYILCRKHGTVSATVLAQDQGNDVITNLTALAGAYLGH</sequence>
<reference evidence="9" key="1">
    <citation type="submission" date="2022-11" db="UniProtKB">
        <authorList>
            <consortium name="WormBaseParasite"/>
        </authorList>
    </citation>
    <scope>IDENTIFICATION</scope>
</reference>
<dbReference type="SUPFAM" id="SSF161111">
    <property type="entry name" value="Cation efflux protein transmembrane domain-like"/>
    <property type="match status" value="1"/>
</dbReference>
<dbReference type="InterPro" id="IPR050291">
    <property type="entry name" value="CDF_Transporter"/>
</dbReference>
<feature type="transmembrane region" description="Helical" evidence="6">
    <location>
        <begin position="134"/>
        <end position="152"/>
    </location>
</feature>
<evidence type="ECO:0000256" key="5">
    <source>
        <dbReference type="ARBA" id="ARBA00023136"/>
    </source>
</evidence>
<evidence type="ECO:0000313" key="8">
    <source>
        <dbReference type="Proteomes" id="UP000887540"/>
    </source>
</evidence>
<feature type="transmembrane region" description="Helical" evidence="6">
    <location>
        <begin position="92"/>
        <end position="113"/>
    </location>
</feature>
<feature type="transmembrane region" description="Helical" evidence="6">
    <location>
        <begin position="64"/>
        <end position="86"/>
    </location>
</feature>
<evidence type="ECO:0000256" key="1">
    <source>
        <dbReference type="ARBA" id="ARBA00004141"/>
    </source>
</evidence>
<evidence type="ECO:0000259" key="7">
    <source>
        <dbReference type="Pfam" id="PF01545"/>
    </source>
</evidence>
<accession>A0A914DUK1</accession>
<evidence type="ECO:0000313" key="9">
    <source>
        <dbReference type="WBParaSite" id="ACRNAN_scaffold4199.g27225.t1"/>
    </source>
</evidence>
<dbReference type="GO" id="GO:0016020">
    <property type="term" value="C:membrane"/>
    <property type="evidence" value="ECO:0007669"/>
    <property type="project" value="UniProtKB-SubCell"/>
</dbReference>
<keyword evidence="8" id="KW-1185">Reference proteome</keyword>
<comment type="subcellular location">
    <subcellularLocation>
        <location evidence="1">Membrane</location>
        <topology evidence="1">Multi-pass membrane protein</topology>
    </subcellularLocation>
</comment>
<keyword evidence="5 6" id="KW-0472">Membrane</keyword>
<dbReference type="Pfam" id="PF01545">
    <property type="entry name" value="Cation_efflux"/>
    <property type="match status" value="1"/>
</dbReference>
<dbReference type="PANTHER" id="PTHR43840:SF13">
    <property type="entry name" value="CATION EFFLUX PROTEIN CYTOPLASMIC DOMAIN-CONTAINING PROTEIN"/>
    <property type="match status" value="1"/>
</dbReference>
<dbReference type="Gene3D" id="1.20.1510.10">
    <property type="entry name" value="Cation efflux protein transmembrane domain"/>
    <property type="match status" value="1"/>
</dbReference>
<evidence type="ECO:0000256" key="2">
    <source>
        <dbReference type="ARBA" id="ARBA00022448"/>
    </source>
</evidence>
<keyword evidence="3 6" id="KW-0812">Transmembrane</keyword>
<keyword evidence="4 6" id="KW-1133">Transmembrane helix</keyword>
<organism evidence="8 9">
    <name type="scientific">Acrobeloides nanus</name>
    <dbReference type="NCBI Taxonomy" id="290746"/>
    <lineage>
        <taxon>Eukaryota</taxon>
        <taxon>Metazoa</taxon>
        <taxon>Ecdysozoa</taxon>
        <taxon>Nematoda</taxon>
        <taxon>Chromadorea</taxon>
        <taxon>Rhabditida</taxon>
        <taxon>Tylenchina</taxon>
        <taxon>Cephalobomorpha</taxon>
        <taxon>Cephaloboidea</taxon>
        <taxon>Cephalobidae</taxon>
        <taxon>Acrobeloides</taxon>
    </lineage>
</organism>
<feature type="transmembrane region" description="Helical" evidence="6">
    <location>
        <begin position="172"/>
        <end position="189"/>
    </location>
</feature>
<feature type="domain" description="Cation efflux protein transmembrane" evidence="7">
    <location>
        <begin position="68"/>
        <end position="221"/>
    </location>
</feature>
<dbReference type="InterPro" id="IPR027469">
    <property type="entry name" value="Cation_efflux_TMD_sf"/>
</dbReference>
<protein>
    <recommendedName>
        <fullName evidence="7">Cation efflux protein transmembrane domain-containing protein</fullName>
    </recommendedName>
</protein>
<proteinExistence type="predicted"/>
<dbReference type="PANTHER" id="PTHR43840">
    <property type="entry name" value="MITOCHONDRIAL METAL TRANSPORTER 1-RELATED"/>
    <property type="match status" value="1"/>
</dbReference>
<dbReference type="AlphaFoldDB" id="A0A914DUK1"/>
<dbReference type="InterPro" id="IPR058533">
    <property type="entry name" value="Cation_efflux_TM"/>
</dbReference>
<name>A0A914DUK1_9BILA</name>